<dbReference type="EMBL" id="BLAX01000001">
    <property type="protein sequence ID" value="GET34595.1"/>
    <property type="molecule type" value="Genomic_DNA"/>
</dbReference>
<name>A0A5M4B368_9BACT</name>
<comment type="caution">
    <text evidence="3">The sequence shown here is derived from an EMBL/GenBank/DDBJ whole genome shotgun (WGS) entry which is preliminary data.</text>
</comment>
<keyword evidence="4" id="KW-1185">Reference proteome</keyword>
<keyword evidence="2" id="KW-1133">Transmembrane helix</keyword>
<dbReference type="AlphaFoldDB" id="A0A5M4B368"/>
<organism evidence="3 4">
    <name type="scientific">Prolixibacter bellariivorans</name>
    <dbReference type="NCBI Taxonomy" id="314319"/>
    <lineage>
        <taxon>Bacteria</taxon>
        <taxon>Pseudomonadati</taxon>
        <taxon>Bacteroidota</taxon>
        <taxon>Bacteroidia</taxon>
        <taxon>Marinilabiliales</taxon>
        <taxon>Prolixibacteraceae</taxon>
        <taxon>Prolixibacter</taxon>
    </lineage>
</organism>
<feature type="compositionally biased region" description="Acidic residues" evidence="1">
    <location>
        <begin position="78"/>
        <end position="94"/>
    </location>
</feature>
<sequence>MVKGKGAGTRKKIRNTMIIIGLIGTIALIIWIKTDPNAKEKLGNILFGFTVMAIFGALIWRKSKKGLIKSTKQRQADFDYDDDYGNDGIDDHDD</sequence>
<accession>A0A5M4B368</accession>
<dbReference type="Proteomes" id="UP000391834">
    <property type="component" value="Unassembled WGS sequence"/>
</dbReference>
<feature type="region of interest" description="Disordered" evidence="1">
    <location>
        <begin position="70"/>
        <end position="94"/>
    </location>
</feature>
<reference evidence="3 4" key="1">
    <citation type="submission" date="2019-10" db="EMBL/GenBank/DDBJ databases">
        <title>Prolixibacter strains distinguished by the presence of nitrate reductase genes were adept at nitrate-dependent anaerobic corrosion of metallic iron and carbon steel.</title>
        <authorList>
            <person name="Iino T."/>
            <person name="Shono N."/>
            <person name="Ito K."/>
            <person name="Nakamura R."/>
            <person name="Sueoka K."/>
            <person name="Harayama S."/>
            <person name="Ohkuma M."/>
        </authorList>
    </citation>
    <scope>NUCLEOTIDE SEQUENCE [LARGE SCALE GENOMIC DNA]</scope>
    <source>
        <strain evidence="3 4">JCM 13498</strain>
    </source>
</reference>
<evidence type="ECO:0000256" key="1">
    <source>
        <dbReference type="SAM" id="MobiDB-lite"/>
    </source>
</evidence>
<protein>
    <submittedName>
        <fullName evidence="3">Uncharacterized protein</fullName>
    </submittedName>
</protein>
<feature type="transmembrane region" description="Helical" evidence="2">
    <location>
        <begin position="44"/>
        <end position="60"/>
    </location>
</feature>
<keyword evidence="2" id="KW-0812">Transmembrane</keyword>
<evidence type="ECO:0000313" key="4">
    <source>
        <dbReference type="Proteomes" id="UP000391834"/>
    </source>
</evidence>
<gene>
    <name evidence="3" type="ORF">PbJCM13498_34580</name>
</gene>
<feature type="transmembrane region" description="Helical" evidence="2">
    <location>
        <begin position="12"/>
        <end position="32"/>
    </location>
</feature>
<evidence type="ECO:0000313" key="3">
    <source>
        <dbReference type="EMBL" id="GET34595.1"/>
    </source>
</evidence>
<keyword evidence="2" id="KW-0472">Membrane</keyword>
<evidence type="ECO:0000256" key="2">
    <source>
        <dbReference type="SAM" id="Phobius"/>
    </source>
</evidence>
<proteinExistence type="predicted"/>